<evidence type="ECO:0000313" key="10">
    <source>
        <dbReference type="Proteomes" id="UP000293360"/>
    </source>
</evidence>
<dbReference type="OrthoDB" id="5945798at2759"/>
<dbReference type="SUPFAM" id="SSF82199">
    <property type="entry name" value="SET domain"/>
    <property type="match status" value="1"/>
</dbReference>
<evidence type="ECO:0000259" key="6">
    <source>
        <dbReference type="PROSITE" id="PS50280"/>
    </source>
</evidence>
<dbReference type="PANTHER" id="PTHR12197">
    <property type="entry name" value="HISTONE-LYSINE N-METHYLTRANSFERASE SMYD"/>
    <property type="match status" value="1"/>
</dbReference>
<dbReference type="PROSITE" id="PS50280">
    <property type="entry name" value="SET"/>
    <property type="match status" value="1"/>
</dbReference>
<feature type="domain" description="4Fe-4S ferredoxin-type" evidence="8">
    <location>
        <begin position="97"/>
        <end position="129"/>
    </location>
</feature>
<reference evidence="9 10" key="1">
    <citation type="submission" date="2018-06" db="EMBL/GenBank/DDBJ databases">
        <title>Complete Genomes of Monosporascus.</title>
        <authorList>
            <person name="Robinson A.J."/>
            <person name="Natvig D.O."/>
        </authorList>
    </citation>
    <scope>NUCLEOTIDE SEQUENCE [LARGE SCALE GENOMIC DNA]</scope>
    <source>
        <strain evidence="9 10">CBS 110550</strain>
    </source>
</reference>
<dbReference type="STRING" id="155417.A0A4Q4STW0"/>
<dbReference type="InterPro" id="IPR046341">
    <property type="entry name" value="SET_dom_sf"/>
</dbReference>
<feature type="domain" description="MYND-type" evidence="7">
    <location>
        <begin position="76"/>
        <end position="132"/>
    </location>
</feature>
<dbReference type="PROSITE" id="PS50865">
    <property type="entry name" value="ZF_MYND_2"/>
    <property type="match status" value="1"/>
</dbReference>
<name>A0A4Q4STW0_9PEZI</name>
<dbReference type="Gene3D" id="1.25.40.10">
    <property type="entry name" value="Tetratricopeptide repeat domain"/>
    <property type="match status" value="1"/>
</dbReference>
<keyword evidence="10" id="KW-1185">Reference proteome</keyword>
<dbReference type="Gene3D" id="6.10.140.2220">
    <property type="match status" value="1"/>
</dbReference>
<dbReference type="PROSITE" id="PS51379">
    <property type="entry name" value="4FE4S_FER_2"/>
    <property type="match status" value="1"/>
</dbReference>
<evidence type="ECO:0000256" key="1">
    <source>
        <dbReference type="ARBA" id="ARBA00022723"/>
    </source>
</evidence>
<dbReference type="EMBL" id="QJNU01001046">
    <property type="protein sequence ID" value="RYO80489.1"/>
    <property type="molecule type" value="Genomic_DNA"/>
</dbReference>
<dbReference type="GO" id="GO:0005634">
    <property type="term" value="C:nucleus"/>
    <property type="evidence" value="ECO:0007669"/>
    <property type="project" value="TreeGrafter"/>
</dbReference>
<dbReference type="GO" id="GO:0008270">
    <property type="term" value="F:zinc ion binding"/>
    <property type="evidence" value="ECO:0007669"/>
    <property type="project" value="UniProtKB-KW"/>
</dbReference>
<dbReference type="AlphaFoldDB" id="A0A4Q4STW0"/>
<dbReference type="Pfam" id="PF01753">
    <property type="entry name" value="zf-MYND"/>
    <property type="match status" value="1"/>
</dbReference>
<protein>
    <submittedName>
        <fullName evidence="9">Uncharacterized protein</fullName>
    </submittedName>
</protein>
<evidence type="ECO:0000313" key="9">
    <source>
        <dbReference type="EMBL" id="RYO80489.1"/>
    </source>
</evidence>
<feature type="compositionally biased region" description="Basic and acidic residues" evidence="5">
    <location>
        <begin position="414"/>
        <end position="427"/>
    </location>
</feature>
<comment type="caution">
    <text evidence="9">The sequence shown here is derived from an EMBL/GenBank/DDBJ whole genome shotgun (WGS) entry which is preliminary data.</text>
</comment>
<evidence type="ECO:0000259" key="8">
    <source>
        <dbReference type="PROSITE" id="PS51379"/>
    </source>
</evidence>
<dbReference type="InterPro" id="IPR001214">
    <property type="entry name" value="SET_dom"/>
</dbReference>
<dbReference type="InterPro" id="IPR050869">
    <property type="entry name" value="H3K4_H4K5_MeTrfase"/>
</dbReference>
<feature type="region of interest" description="Disordered" evidence="5">
    <location>
        <begin position="383"/>
        <end position="435"/>
    </location>
</feature>
<dbReference type="InterPro" id="IPR011990">
    <property type="entry name" value="TPR-like_helical_dom_sf"/>
</dbReference>
<evidence type="ECO:0000259" key="7">
    <source>
        <dbReference type="PROSITE" id="PS50865"/>
    </source>
</evidence>
<dbReference type="CDD" id="cd20071">
    <property type="entry name" value="SET_SMYD"/>
    <property type="match status" value="1"/>
</dbReference>
<dbReference type="InterPro" id="IPR002893">
    <property type="entry name" value="Znf_MYND"/>
</dbReference>
<keyword evidence="1" id="KW-0479">Metal-binding</keyword>
<dbReference type="Proteomes" id="UP000293360">
    <property type="component" value="Unassembled WGS sequence"/>
</dbReference>
<dbReference type="InterPro" id="IPR017896">
    <property type="entry name" value="4Fe4S_Fe-S-bd"/>
</dbReference>
<evidence type="ECO:0000256" key="5">
    <source>
        <dbReference type="SAM" id="MobiDB-lite"/>
    </source>
</evidence>
<dbReference type="Pfam" id="PF00856">
    <property type="entry name" value="SET"/>
    <property type="match status" value="1"/>
</dbReference>
<gene>
    <name evidence="9" type="ORF">DL764_009894</name>
</gene>
<keyword evidence="2 4" id="KW-0863">Zinc-finger</keyword>
<feature type="domain" description="SET" evidence="6">
    <location>
        <begin position="29"/>
        <end position="158"/>
    </location>
</feature>
<proteinExistence type="predicted"/>
<evidence type="ECO:0000256" key="2">
    <source>
        <dbReference type="ARBA" id="ARBA00022771"/>
    </source>
</evidence>
<keyword evidence="3" id="KW-0862">Zinc</keyword>
<dbReference type="PANTHER" id="PTHR12197:SF251">
    <property type="entry name" value="EG:BACR7C10.4 PROTEIN"/>
    <property type="match status" value="1"/>
</dbReference>
<accession>A0A4Q4STW0</accession>
<organism evidence="9 10">
    <name type="scientific">Monosporascus ibericus</name>
    <dbReference type="NCBI Taxonomy" id="155417"/>
    <lineage>
        <taxon>Eukaryota</taxon>
        <taxon>Fungi</taxon>
        <taxon>Dikarya</taxon>
        <taxon>Ascomycota</taxon>
        <taxon>Pezizomycotina</taxon>
        <taxon>Sordariomycetes</taxon>
        <taxon>Xylariomycetidae</taxon>
        <taxon>Xylariales</taxon>
        <taxon>Xylariales incertae sedis</taxon>
        <taxon>Monosporascus</taxon>
    </lineage>
</organism>
<sequence>MDPSPGNQGGFHEDAQLCQYILGGITTMHPLEIRQSQITQAGSGLFAMNDVLEGQEIFRSSPLVECVADEVADSVCDWCYTNKLSRVHPSGRFRTKEDVAPDMEACRGCGRCYYCSRSCQDEAWEAYHKHECELLCRELRVRSLRPIKAGEELLQCYTDVTCDVLMRRKRLKDQFFFDCTCPRCEREFESHKRRTFNDMSEVEFVRKTQEALTELINSAIIKMKTSPDGLPLVELEARGRSLVNDAFPGSRWPDSLDPVPLLYKRLGNMHLLRGSGVAAFQCSIKGCAYTDWKLGPEWVNDLHDLIRIMTAIVIQPSAREVFRDKHFLSSREFWDVYHGFLHTLLLTSQNTFGSDASYTRAIKTCFWIPRVIDSVMAPAVKKSVSTGQSSSTENSVSRKGGAITKPTRVKRPPSHGEKPKPEDHALSPDKAVPVQKQKPFDRNHIKLLIDLAPDMLKDYIKSCGPIYTFKKDEVEEQTDVEEGPLPPIKDHITVYDGEQDEFPDLYLLPLPALLNWPELGLGVHREPCERRIVLEEKAMGPFDTFGGDRGECERRWRGVDDYQWIEVDAHEDIGMPWGE</sequence>
<feature type="compositionally biased region" description="Polar residues" evidence="5">
    <location>
        <begin position="383"/>
        <end position="397"/>
    </location>
</feature>
<evidence type="ECO:0000256" key="3">
    <source>
        <dbReference type="ARBA" id="ARBA00022833"/>
    </source>
</evidence>
<evidence type="ECO:0000256" key="4">
    <source>
        <dbReference type="PROSITE-ProRule" id="PRU00134"/>
    </source>
</evidence>